<dbReference type="InterPro" id="IPR036249">
    <property type="entry name" value="Thioredoxin-like_sf"/>
</dbReference>
<evidence type="ECO:0000259" key="2">
    <source>
        <dbReference type="PROSITE" id="PS50405"/>
    </source>
</evidence>
<keyword evidence="3" id="KW-0808">Transferase</keyword>
<dbReference type="GO" id="GO:0016740">
    <property type="term" value="F:transferase activity"/>
    <property type="evidence" value="ECO:0007669"/>
    <property type="project" value="UniProtKB-KW"/>
</dbReference>
<protein>
    <submittedName>
        <fullName evidence="3">Glutathione S-transferase</fullName>
    </submittedName>
</protein>
<proteinExistence type="predicted"/>
<dbReference type="Gene3D" id="1.20.1050.10">
    <property type="match status" value="1"/>
</dbReference>
<dbReference type="SFLD" id="SFLDG00358">
    <property type="entry name" value="Main_(cytGST)"/>
    <property type="match status" value="1"/>
</dbReference>
<dbReference type="PROSITE" id="PS50405">
    <property type="entry name" value="GST_CTER"/>
    <property type="match status" value="1"/>
</dbReference>
<organism evidence="3 4">
    <name type="scientific">Marinobacterium mangrovicola</name>
    <dbReference type="NCBI Taxonomy" id="1476959"/>
    <lineage>
        <taxon>Bacteria</taxon>
        <taxon>Pseudomonadati</taxon>
        <taxon>Pseudomonadota</taxon>
        <taxon>Gammaproteobacteria</taxon>
        <taxon>Oceanospirillales</taxon>
        <taxon>Oceanospirillaceae</taxon>
        <taxon>Marinobacterium</taxon>
    </lineage>
</organism>
<dbReference type="RefSeq" id="WP_132286144.1">
    <property type="nucleotide sequence ID" value="NZ_SMFU01000003.1"/>
</dbReference>
<dbReference type="PANTHER" id="PTHR44051">
    <property type="entry name" value="GLUTATHIONE S-TRANSFERASE-RELATED"/>
    <property type="match status" value="1"/>
</dbReference>
<reference evidence="3 4" key="1">
    <citation type="submission" date="2019-03" db="EMBL/GenBank/DDBJ databases">
        <title>Genomic Encyclopedia of Archaeal and Bacterial Type Strains, Phase II (KMG-II): from individual species to whole genera.</title>
        <authorList>
            <person name="Goeker M."/>
        </authorList>
    </citation>
    <scope>NUCLEOTIDE SEQUENCE [LARGE SCALE GENOMIC DNA]</scope>
    <source>
        <strain evidence="3 4">DSM 27697</strain>
    </source>
</reference>
<evidence type="ECO:0000313" key="3">
    <source>
        <dbReference type="EMBL" id="TCK16387.1"/>
    </source>
</evidence>
<dbReference type="Proteomes" id="UP000294546">
    <property type="component" value="Unassembled WGS sequence"/>
</dbReference>
<evidence type="ECO:0000259" key="1">
    <source>
        <dbReference type="PROSITE" id="PS50404"/>
    </source>
</evidence>
<dbReference type="InterPro" id="IPR040079">
    <property type="entry name" value="Glutathione_S-Trfase"/>
</dbReference>
<evidence type="ECO:0000313" key="4">
    <source>
        <dbReference type="Proteomes" id="UP000294546"/>
    </source>
</evidence>
<dbReference type="OrthoDB" id="9810080at2"/>
<comment type="caution">
    <text evidence="3">The sequence shown here is derived from an EMBL/GenBank/DDBJ whole genome shotgun (WGS) entry which is preliminary data.</text>
</comment>
<dbReference type="SFLD" id="SFLDS00019">
    <property type="entry name" value="Glutathione_Transferase_(cytos"/>
    <property type="match status" value="1"/>
</dbReference>
<dbReference type="SFLD" id="SFLDG01150">
    <property type="entry name" value="Main.1:_Beta-like"/>
    <property type="match status" value="1"/>
</dbReference>
<dbReference type="PROSITE" id="PS50404">
    <property type="entry name" value="GST_NTER"/>
    <property type="match status" value="1"/>
</dbReference>
<dbReference type="AlphaFoldDB" id="A0A4R1H409"/>
<dbReference type="PANTHER" id="PTHR44051:SF8">
    <property type="entry name" value="GLUTATHIONE S-TRANSFERASE GSTA"/>
    <property type="match status" value="1"/>
</dbReference>
<dbReference type="Pfam" id="PF00043">
    <property type="entry name" value="GST_C"/>
    <property type="match status" value="1"/>
</dbReference>
<dbReference type="InterPro" id="IPR010987">
    <property type="entry name" value="Glutathione-S-Trfase_C-like"/>
</dbReference>
<dbReference type="EMBL" id="SMFU01000003">
    <property type="protein sequence ID" value="TCK16387.1"/>
    <property type="molecule type" value="Genomic_DNA"/>
</dbReference>
<dbReference type="Gene3D" id="3.40.30.10">
    <property type="entry name" value="Glutaredoxin"/>
    <property type="match status" value="1"/>
</dbReference>
<dbReference type="InterPro" id="IPR004045">
    <property type="entry name" value="Glutathione_S-Trfase_N"/>
</dbReference>
<gene>
    <name evidence="3" type="ORF">CLV83_0161</name>
</gene>
<dbReference type="SUPFAM" id="SSF52833">
    <property type="entry name" value="Thioredoxin-like"/>
    <property type="match status" value="1"/>
</dbReference>
<keyword evidence="4" id="KW-1185">Reference proteome</keyword>
<dbReference type="SUPFAM" id="SSF47616">
    <property type="entry name" value="GST C-terminal domain-like"/>
    <property type="match status" value="1"/>
</dbReference>
<dbReference type="InterPro" id="IPR036282">
    <property type="entry name" value="Glutathione-S-Trfase_C_sf"/>
</dbReference>
<feature type="domain" description="GST C-terminal" evidence="2">
    <location>
        <begin position="89"/>
        <end position="208"/>
    </location>
</feature>
<dbReference type="CDD" id="cd03046">
    <property type="entry name" value="GST_N_GTT1_like"/>
    <property type="match status" value="1"/>
</dbReference>
<dbReference type="Pfam" id="PF13417">
    <property type="entry name" value="GST_N_3"/>
    <property type="match status" value="1"/>
</dbReference>
<dbReference type="InterPro" id="IPR004046">
    <property type="entry name" value="GST_C"/>
</dbReference>
<feature type="domain" description="GST N-terminal" evidence="1">
    <location>
        <begin position="3"/>
        <end position="83"/>
    </location>
</feature>
<dbReference type="CDD" id="cd03207">
    <property type="entry name" value="GST_C_8"/>
    <property type="match status" value="1"/>
</dbReference>
<name>A0A4R1H409_9GAMM</name>
<accession>A0A4R1H409</accession>
<sequence length="208" mass="23811">MNPDNPVLHHCAGSRSTRVLWLLNEMEADFTLVEHDFPKGLRDPDFRALSPLGRVPVLVDGAQVLSESGAIIQYLCETRQRWDLMPQIGDALRPSWLQWLHFAETLAALPAALFQTEVSIPEEQRSEPMLELERRRLDKALKYLNKQLNGRSYLQGENFSAADIAVGYSLFFSSRFVSLEEYPDLAEWYGRLKRRPAFLKSFPAKFAA</sequence>